<dbReference type="AlphaFoldDB" id="A0A423UEZ0"/>
<dbReference type="EMBL" id="QRAJ01000002">
    <property type="protein sequence ID" value="ROT87268.1"/>
    <property type="molecule type" value="Genomic_DNA"/>
</dbReference>
<organism evidence="1 2">
    <name type="scientific">Bifidobacterium mongoliense</name>
    <dbReference type="NCBI Taxonomy" id="518643"/>
    <lineage>
        <taxon>Bacteria</taxon>
        <taxon>Bacillati</taxon>
        <taxon>Actinomycetota</taxon>
        <taxon>Actinomycetes</taxon>
        <taxon>Bifidobacteriales</taxon>
        <taxon>Bifidobacteriaceae</taxon>
        <taxon>Bifidobacterium</taxon>
    </lineage>
</organism>
<reference evidence="1 2" key="1">
    <citation type="submission" date="2018-07" db="EMBL/GenBank/DDBJ databases">
        <title>The role of parmesan cheese in vectoring bovine microbiota.</title>
        <authorList>
            <person name="Lugli G.A."/>
            <person name="Milani C."/>
        </authorList>
    </citation>
    <scope>NUCLEOTIDE SEQUENCE [LARGE SCALE GENOMIC DNA]</scope>
    <source>
        <strain evidence="1 2">BMONG18</strain>
    </source>
</reference>
<name>A0A423UEZ0_9BIFI</name>
<gene>
    <name evidence="1" type="ORF">BMONG18_0435</name>
</gene>
<evidence type="ECO:0000313" key="1">
    <source>
        <dbReference type="EMBL" id="ROT87268.1"/>
    </source>
</evidence>
<dbReference type="Proteomes" id="UP000285266">
    <property type="component" value="Unassembled WGS sequence"/>
</dbReference>
<evidence type="ECO:0000313" key="2">
    <source>
        <dbReference type="Proteomes" id="UP000285266"/>
    </source>
</evidence>
<protein>
    <submittedName>
        <fullName evidence="1">Uncharacterized protein</fullName>
    </submittedName>
</protein>
<comment type="caution">
    <text evidence="1">The sequence shown here is derived from an EMBL/GenBank/DDBJ whole genome shotgun (WGS) entry which is preliminary data.</text>
</comment>
<sequence>MPGDYAGSLIVAWLARHGGRRHRDRGGVDPEPYGCRTVLYAVRYMVAPALRDSPAINASQSRRVSSGPDTRMAMVPAMAAG</sequence>
<proteinExistence type="predicted"/>
<accession>A0A423UEZ0</accession>